<name>A0A1H2K520_9ACTN</name>
<dbReference type="SUPFAM" id="SSF47413">
    <property type="entry name" value="lambda repressor-like DNA-binding domains"/>
    <property type="match status" value="1"/>
</dbReference>
<dbReference type="InterPro" id="IPR001387">
    <property type="entry name" value="Cro/C1-type_HTH"/>
</dbReference>
<accession>A0A1H2K520</accession>
<dbReference type="Pfam" id="PF13560">
    <property type="entry name" value="HTH_31"/>
    <property type="match status" value="1"/>
</dbReference>
<protein>
    <submittedName>
        <fullName evidence="2">DNA-binding transcriptional regulator, XRE-family HTH domain</fullName>
    </submittedName>
</protein>
<dbReference type="InterPro" id="IPR010982">
    <property type="entry name" value="Lambda_DNA-bd_dom_sf"/>
</dbReference>
<dbReference type="AlphaFoldDB" id="A0A1H2K520"/>
<organism evidence="2 3">
    <name type="scientific">Jiangella alkaliphila</name>
    <dbReference type="NCBI Taxonomy" id="419479"/>
    <lineage>
        <taxon>Bacteria</taxon>
        <taxon>Bacillati</taxon>
        <taxon>Actinomycetota</taxon>
        <taxon>Actinomycetes</taxon>
        <taxon>Jiangellales</taxon>
        <taxon>Jiangellaceae</taxon>
        <taxon>Jiangella</taxon>
    </lineage>
</organism>
<feature type="domain" description="HTH cro/C1-type" evidence="1">
    <location>
        <begin position="19"/>
        <end position="75"/>
    </location>
</feature>
<proteinExistence type="predicted"/>
<dbReference type="EMBL" id="LT629791">
    <property type="protein sequence ID" value="SDU63662.1"/>
    <property type="molecule type" value="Genomic_DNA"/>
</dbReference>
<gene>
    <name evidence="2" type="ORF">SAMN04488563_3424</name>
</gene>
<keyword evidence="2" id="KW-0238">DNA-binding</keyword>
<dbReference type="STRING" id="419479.SAMN04488563_3424"/>
<evidence type="ECO:0000259" key="1">
    <source>
        <dbReference type="PROSITE" id="PS50943"/>
    </source>
</evidence>
<reference evidence="3" key="1">
    <citation type="submission" date="2016-10" db="EMBL/GenBank/DDBJ databases">
        <authorList>
            <person name="Varghese N."/>
            <person name="Submissions S."/>
        </authorList>
    </citation>
    <scope>NUCLEOTIDE SEQUENCE [LARGE SCALE GENOMIC DNA]</scope>
    <source>
        <strain evidence="3">DSM 45079</strain>
    </source>
</reference>
<dbReference type="CDD" id="cd00093">
    <property type="entry name" value="HTH_XRE"/>
    <property type="match status" value="1"/>
</dbReference>
<dbReference type="SMART" id="SM00530">
    <property type="entry name" value="HTH_XRE"/>
    <property type="match status" value="1"/>
</dbReference>
<evidence type="ECO:0000313" key="2">
    <source>
        <dbReference type="EMBL" id="SDU63662.1"/>
    </source>
</evidence>
<dbReference type="Gene3D" id="1.10.260.40">
    <property type="entry name" value="lambda repressor-like DNA-binding domains"/>
    <property type="match status" value="1"/>
</dbReference>
<sequence>MSTTEEYARGLREAFAARLQQLRDAAEPELSQEALAIAAGLDRSYVGMLERAERTPSIFVVHLLAGALGRPASDLLPDHPLPVLPAVPD</sequence>
<dbReference type="Proteomes" id="UP000182977">
    <property type="component" value="Chromosome I"/>
</dbReference>
<dbReference type="GO" id="GO:0003677">
    <property type="term" value="F:DNA binding"/>
    <property type="evidence" value="ECO:0007669"/>
    <property type="project" value="UniProtKB-KW"/>
</dbReference>
<dbReference type="RefSeq" id="WP_046768127.1">
    <property type="nucleotide sequence ID" value="NZ_KQ061224.1"/>
</dbReference>
<keyword evidence="3" id="KW-1185">Reference proteome</keyword>
<dbReference type="PROSITE" id="PS50943">
    <property type="entry name" value="HTH_CROC1"/>
    <property type="match status" value="1"/>
</dbReference>
<evidence type="ECO:0000313" key="3">
    <source>
        <dbReference type="Proteomes" id="UP000182977"/>
    </source>
</evidence>